<gene>
    <name evidence="1" type="ORF">MPIPNATIZW_LOCUS3565</name>
</gene>
<proteinExistence type="predicted"/>
<evidence type="ECO:0000313" key="2">
    <source>
        <dbReference type="Proteomes" id="UP001314169"/>
    </source>
</evidence>
<organism evidence="1 2">
    <name type="scientific">Pipistrellus nathusii</name>
    <name type="common">Nathusius' pipistrelle</name>
    <dbReference type="NCBI Taxonomy" id="59473"/>
    <lineage>
        <taxon>Eukaryota</taxon>
        <taxon>Metazoa</taxon>
        <taxon>Chordata</taxon>
        <taxon>Craniata</taxon>
        <taxon>Vertebrata</taxon>
        <taxon>Euteleostomi</taxon>
        <taxon>Mammalia</taxon>
        <taxon>Eutheria</taxon>
        <taxon>Laurasiatheria</taxon>
        <taxon>Chiroptera</taxon>
        <taxon>Yangochiroptera</taxon>
        <taxon>Vespertilionidae</taxon>
        <taxon>Pipistrellus</taxon>
    </lineage>
</organism>
<evidence type="ECO:0000313" key="1">
    <source>
        <dbReference type="EMBL" id="CAK6435259.1"/>
    </source>
</evidence>
<accession>A0ABN9ZA96</accession>
<reference evidence="1" key="1">
    <citation type="submission" date="2023-12" db="EMBL/GenBank/DDBJ databases">
        <authorList>
            <person name="Brown T."/>
        </authorList>
    </citation>
    <scope>NUCLEOTIDE SEQUENCE</scope>
</reference>
<sequence length="115" mass="13041">MLFMSLRNIISCGESIEFKFHFKNCAKGNLSHQRKTCFLGSCLFEDYFCFLRDSLDEGKLAKASLKPRAPGVGGRGKLQGTRRGTPLGSCVLPLLPSLWLKDDFYLEQSMLQLWM</sequence>
<protein>
    <submittedName>
        <fullName evidence="1">Uncharacterized protein</fullName>
    </submittedName>
</protein>
<keyword evidence="2" id="KW-1185">Reference proteome</keyword>
<dbReference type="EMBL" id="OY882869">
    <property type="protein sequence ID" value="CAK6435259.1"/>
    <property type="molecule type" value="Genomic_DNA"/>
</dbReference>
<dbReference type="Proteomes" id="UP001314169">
    <property type="component" value="Chromosome 12"/>
</dbReference>
<name>A0ABN9ZA96_PIPNA</name>